<dbReference type="Proteomes" id="UP000578077">
    <property type="component" value="Unassembled WGS sequence"/>
</dbReference>
<dbReference type="EMBL" id="JACHLY010000001">
    <property type="protein sequence ID" value="MBB5998880.1"/>
    <property type="molecule type" value="Genomic_DNA"/>
</dbReference>
<organism evidence="1 2">
    <name type="scientific">Streptomonospora salina</name>
    <dbReference type="NCBI Taxonomy" id="104205"/>
    <lineage>
        <taxon>Bacteria</taxon>
        <taxon>Bacillati</taxon>
        <taxon>Actinomycetota</taxon>
        <taxon>Actinomycetes</taxon>
        <taxon>Streptosporangiales</taxon>
        <taxon>Nocardiopsidaceae</taxon>
        <taxon>Streptomonospora</taxon>
    </lineage>
</organism>
<evidence type="ECO:0000313" key="1">
    <source>
        <dbReference type="EMBL" id="MBB5998880.1"/>
    </source>
</evidence>
<name>A0A841EEN3_9ACTN</name>
<comment type="caution">
    <text evidence="1">The sequence shown here is derived from an EMBL/GenBank/DDBJ whole genome shotgun (WGS) entry which is preliminary data.</text>
</comment>
<proteinExistence type="predicted"/>
<keyword evidence="2" id="KW-1185">Reference proteome</keyword>
<reference evidence="1 2" key="1">
    <citation type="submission" date="2020-08" db="EMBL/GenBank/DDBJ databases">
        <title>Sequencing the genomes of 1000 actinobacteria strains.</title>
        <authorList>
            <person name="Klenk H.-P."/>
        </authorList>
    </citation>
    <scope>NUCLEOTIDE SEQUENCE [LARGE SCALE GENOMIC DNA]</scope>
    <source>
        <strain evidence="1 2">DSM 44593</strain>
    </source>
</reference>
<accession>A0A841EEN3</accession>
<sequence length="60" mass="6436">MAQLWPMKTLGAMTAAEVLAALNQLPYLCPEDAALEKALRDRLASALDRKRPLEAAAQAG</sequence>
<gene>
    <name evidence="1" type="ORF">HNR25_002631</name>
</gene>
<dbReference type="RefSeq" id="WP_184635432.1">
    <property type="nucleotide sequence ID" value="NZ_BAABKT010000043.1"/>
</dbReference>
<protein>
    <submittedName>
        <fullName evidence="1">Uncharacterized protein</fullName>
    </submittedName>
</protein>
<dbReference type="AlphaFoldDB" id="A0A841EEN3"/>
<evidence type="ECO:0000313" key="2">
    <source>
        <dbReference type="Proteomes" id="UP000578077"/>
    </source>
</evidence>